<keyword evidence="2" id="KW-1185">Reference proteome</keyword>
<dbReference type="Pfam" id="PF05380">
    <property type="entry name" value="Peptidase_A17"/>
    <property type="match status" value="1"/>
</dbReference>
<dbReference type="InterPro" id="IPR008042">
    <property type="entry name" value="Retrotrans_Pao"/>
</dbReference>
<dbReference type="PANTHER" id="PTHR47331:SF5">
    <property type="entry name" value="RIBONUCLEASE H"/>
    <property type="match status" value="1"/>
</dbReference>
<reference evidence="2" key="1">
    <citation type="journal article" date="2015" name="Proc. Natl. Acad. Sci. U.S.A.">
        <title>Genome sequence of the Asian Tiger mosquito, Aedes albopictus, reveals insights into its biology, genetics, and evolution.</title>
        <authorList>
            <person name="Chen X.G."/>
            <person name="Jiang X."/>
            <person name="Gu J."/>
            <person name="Xu M."/>
            <person name="Wu Y."/>
            <person name="Deng Y."/>
            <person name="Zhang C."/>
            <person name="Bonizzoni M."/>
            <person name="Dermauw W."/>
            <person name="Vontas J."/>
            <person name="Armbruster P."/>
            <person name="Huang X."/>
            <person name="Yang Y."/>
            <person name="Zhang H."/>
            <person name="He W."/>
            <person name="Peng H."/>
            <person name="Liu Y."/>
            <person name="Wu K."/>
            <person name="Chen J."/>
            <person name="Lirakis M."/>
            <person name="Topalis P."/>
            <person name="Van Leeuwen T."/>
            <person name="Hall A.B."/>
            <person name="Jiang X."/>
            <person name="Thorpe C."/>
            <person name="Mueller R.L."/>
            <person name="Sun C."/>
            <person name="Waterhouse R.M."/>
            <person name="Yan G."/>
            <person name="Tu Z.J."/>
            <person name="Fang X."/>
            <person name="James A.A."/>
        </authorList>
    </citation>
    <scope>NUCLEOTIDE SEQUENCE [LARGE SCALE GENOMIC DNA]</scope>
    <source>
        <strain evidence="2">Foshan</strain>
    </source>
</reference>
<dbReference type="RefSeq" id="XP_062703709.1">
    <property type="nucleotide sequence ID" value="XM_062847725.1"/>
</dbReference>
<evidence type="ECO:0000313" key="2">
    <source>
        <dbReference type="Proteomes" id="UP000069940"/>
    </source>
</evidence>
<dbReference type="InterPro" id="IPR043502">
    <property type="entry name" value="DNA/RNA_pol_sf"/>
</dbReference>
<accession>A0ABM1ZKR2</accession>
<sequence>MAVRNLVDHMFIANLEDHLRNPMLLHELVEKLPPQMRMQWSWYKRSIADVNLATFGEFMSELVKTATEVTIPVEASTQHIKPGYAGRDKQKFYTDAVPRMIIGIEHAQMLTTLKVREGGANDPVAAKTRLGWCVYGKQDNGGTAVSRLHVHSDKIGNRELHEQMKQYFDIEQAAVATPLESEEDRRARRILEKTTQRIDGGFETGLLWKYDRPSFPNSYPLAVRRMQSLEKRLSKEPALLDRVNGIIAEYESKGYAHRITQAEIESTNPDRVWYLPLGIVRNPKKPEKIRLIWDAAARVNGISFNDMLLKGPDMLTRLFAVLLRFRQRSVAVCGDIREMFHQVRIIPQDKQSQRFVYRKHSDQAPQVFIMDVATFGATCSPCSAQHIKNTNAKDFESKFPRAAEAIVNAHYVDDFLDSVDTVDEAVQLMEDVKYVQAQGGFDIRNFSSNSSEVLQRLGQTEHLEVKSMVLNQIANPERILGVNWKPDKDVFTFDKALKDDLAKQLAEGDMPTKRQVLRIVMSLFDPSHLEIRYRLAVFTESIVDDLRDLWNNWTQLLKQLTEVEVPRCFFGNTSSQLHSGIQLHVFVDASELAYACVAYLRIVQTGQVRCVFVAAKSKVAPLKPLSIPRLELQAGLIGCRLMESICAVIDLPLERRYLWTDSRTCLSWVHSDSRRYHPYIGFRVGEILNISVADEWHYVPSKQNVADDATKWGVGPSFSSSSRWFTGPDFLYLSENEWPNQPTKEVATKEELRVMFHHHREMPQALINVDRFSRWNRLLRFLRAVKLFRRGCEVGPLTREELLQAENLL</sequence>
<dbReference type="Gene3D" id="3.30.70.270">
    <property type="match status" value="1"/>
</dbReference>
<reference evidence="1" key="2">
    <citation type="submission" date="2025-05" db="UniProtKB">
        <authorList>
            <consortium name="EnsemblMetazoa"/>
        </authorList>
    </citation>
    <scope>IDENTIFICATION</scope>
    <source>
        <strain evidence="1">Foshan</strain>
    </source>
</reference>
<organism evidence="1 2">
    <name type="scientific">Aedes albopictus</name>
    <name type="common">Asian tiger mosquito</name>
    <name type="synonym">Stegomyia albopicta</name>
    <dbReference type="NCBI Taxonomy" id="7160"/>
    <lineage>
        <taxon>Eukaryota</taxon>
        <taxon>Metazoa</taxon>
        <taxon>Ecdysozoa</taxon>
        <taxon>Arthropoda</taxon>
        <taxon>Hexapoda</taxon>
        <taxon>Insecta</taxon>
        <taxon>Pterygota</taxon>
        <taxon>Neoptera</taxon>
        <taxon>Endopterygota</taxon>
        <taxon>Diptera</taxon>
        <taxon>Nematocera</taxon>
        <taxon>Culicoidea</taxon>
        <taxon>Culicidae</taxon>
        <taxon>Culicinae</taxon>
        <taxon>Aedini</taxon>
        <taxon>Aedes</taxon>
        <taxon>Stegomyia</taxon>
    </lineage>
</organism>
<dbReference type="Gene3D" id="3.10.10.10">
    <property type="entry name" value="HIV Type 1 Reverse Transcriptase, subunit A, domain 1"/>
    <property type="match status" value="1"/>
</dbReference>
<dbReference type="InterPro" id="IPR043128">
    <property type="entry name" value="Rev_trsase/Diguanyl_cyclase"/>
</dbReference>
<evidence type="ECO:0008006" key="3">
    <source>
        <dbReference type="Google" id="ProtNLM"/>
    </source>
</evidence>
<protein>
    <recommendedName>
        <fullName evidence="3">Reverse transcriptase domain-containing protein</fullName>
    </recommendedName>
</protein>
<dbReference type="PANTHER" id="PTHR47331">
    <property type="entry name" value="PHD-TYPE DOMAIN-CONTAINING PROTEIN"/>
    <property type="match status" value="1"/>
</dbReference>
<dbReference type="EnsemblMetazoa" id="AALFPA23_019433.R28574">
    <property type="protein sequence ID" value="AALFPA23_019433.P28574"/>
    <property type="gene ID" value="AALFPA23_019433"/>
</dbReference>
<dbReference type="SUPFAM" id="SSF56672">
    <property type="entry name" value="DNA/RNA polymerases"/>
    <property type="match status" value="1"/>
</dbReference>
<proteinExistence type="predicted"/>
<dbReference type="GeneID" id="134286152"/>
<evidence type="ECO:0000313" key="1">
    <source>
        <dbReference type="EnsemblMetazoa" id="AALFPA23_019433.P28574"/>
    </source>
</evidence>
<dbReference type="Proteomes" id="UP000069940">
    <property type="component" value="Unassembled WGS sequence"/>
</dbReference>
<name>A0ABM1ZKR2_AEDAL</name>